<accession>A0A3S2VCA6</accession>
<dbReference type="CDD" id="cd07385">
    <property type="entry name" value="MPP_YkuE_C"/>
    <property type="match status" value="1"/>
</dbReference>
<dbReference type="PROSITE" id="PS51318">
    <property type="entry name" value="TAT"/>
    <property type="match status" value="1"/>
</dbReference>
<dbReference type="Gene3D" id="3.60.21.10">
    <property type="match status" value="1"/>
</dbReference>
<evidence type="ECO:0000259" key="3">
    <source>
        <dbReference type="Pfam" id="PF00149"/>
    </source>
</evidence>
<dbReference type="PANTHER" id="PTHR31302">
    <property type="entry name" value="TRANSMEMBRANE PROTEIN WITH METALLOPHOSPHOESTERASE DOMAIN-RELATED"/>
    <property type="match status" value="1"/>
</dbReference>
<dbReference type="OrthoDB" id="9780884at2"/>
<protein>
    <submittedName>
        <fullName evidence="4">Metallophosphoesterase</fullName>
    </submittedName>
</protein>
<dbReference type="InterPro" id="IPR004843">
    <property type="entry name" value="Calcineurin-like_PHP"/>
</dbReference>
<proteinExistence type="predicted"/>
<name>A0A3S2VCA6_9HYPH</name>
<feature type="domain" description="Calcineurin-like phosphoesterase" evidence="3">
    <location>
        <begin position="60"/>
        <end position="249"/>
    </location>
</feature>
<keyword evidence="5" id="KW-1185">Reference proteome</keyword>
<evidence type="ECO:0000256" key="1">
    <source>
        <dbReference type="ARBA" id="ARBA00022723"/>
    </source>
</evidence>
<dbReference type="Pfam" id="PF00149">
    <property type="entry name" value="Metallophos"/>
    <property type="match status" value="1"/>
</dbReference>
<dbReference type="Proteomes" id="UP000286997">
    <property type="component" value="Unassembled WGS sequence"/>
</dbReference>
<reference evidence="4 5" key="1">
    <citation type="submission" date="2019-01" db="EMBL/GenBank/DDBJ databases">
        <authorList>
            <person name="Chen W.-M."/>
        </authorList>
    </citation>
    <scope>NUCLEOTIDE SEQUENCE [LARGE SCALE GENOMIC DNA]</scope>
    <source>
        <strain evidence="4 5">TER-1</strain>
    </source>
</reference>
<dbReference type="GO" id="GO:0046872">
    <property type="term" value="F:metal ion binding"/>
    <property type="evidence" value="ECO:0007669"/>
    <property type="project" value="UniProtKB-KW"/>
</dbReference>
<gene>
    <name evidence="4" type="ORF">EOE48_03080</name>
</gene>
<dbReference type="EMBL" id="SACP01000002">
    <property type="protein sequence ID" value="RVU21094.1"/>
    <property type="molecule type" value="Genomic_DNA"/>
</dbReference>
<dbReference type="SUPFAM" id="SSF56300">
    <property type="entry name" value="Metallo-dependent phosphatases"/>
    <property type="match status" value="1"/>
</dbReference>
<comment type="caution">
    <text evidence="4">The sequence shown here is derived from an EMBL/GenBank/DDBJ whole genome shotgun (WGS) entry which is preliminary data.</text>
</comment>
<sequence length="312" mass="32859">MRDGTPRRRITRRRVLAGAGAVAASGVAGGAYATGIEPFRSVVTSYDIRPRAPWPAGLRLRIAALADLHACEPWMSPTRIAGIVAATNALEPDLVVLLGDYVAGLNVVTRYVTAAEWAPVLGGLRAPLGVHAVLGNHDWWEDRTAQARGRGPTIAGEALAKAGIRVLSNEAVALPVPGGPVWLAGLEDQLALLPGRRRHGHPRIGLDDLAATLAPVPDGAPVILLAHEPDIFPKVPARVALTLSGHTHGGQVRLFGQSPMVPSRYRNRYAYGHIREHTDLVVSGGLGLSIAPVRFGVPPEIVVVTLGAETSA</sequence>
<dbReference type="PANTHER" id="PTHR31302:SF31">
    <property type="entry name" value="PHOSPHODIESTERASE YAEI"/>
    <property type="match status" value="1"/>
</dbReference>
<dbReference type="InterPro" id="IPR051158">
    <property type="entry name" value="Metallophosphoesterase_sf"/>
</dbReference>
<dbReference type="InterPro" id="IPR006311">
    <property type="entry name" value="TAT_signal"/>
</dbReference>
<dbReference type="InterPro" id="IPR029052">
    <property type="entry name" value="Metallo-depent_PP-like"/>
</dbReference>
<evidence type="ECO:0000313" key="5">
    <source>
        <dbReference type="Proteomes" id="UP000286997"/>
    </source>
</evidence>
<keyword evidence="2" id="KW-0378">Hydrolase</keyword>
<organism evidence="4 5">
    <name type="scientific">Methylobacterium oryzihabitans</name>
    <dbReference type="NCBI Taxonomy" id="2499852"/>
    <lineage>
        <taxon>Bacteria</taxon>
        <taxon>Pseudomonadati</taxon>
        <taxon>Pseudomonadota</taxon>
        <taxon>Alphaproteobacteria</taxon>
        <taxon>Hyphomicrobiales</taxon>
        <taxon>Methylobacteriaceae</taxon>
        <taxon>Methylobacterium</taxon>
    </lineage>
</organism>
<evidence type="ECO:0000256" key="2">
    <source>
        <dbReference type="ARBA" id="ARBA00022801"/>
    </source>
</evidence>
<dbReference type="GO" id="GO:0016020">
    <property type="term" value="C:membrane"/>
    <property type="evidence" value="ECO:0007669"/>
    <property type="project" value="GOC"/>
</dbReference>
<dbReference type="GO" id="GO:0008758">
    <property type="term" value="F:UDP-2,3-diacylglucosamine hydrolase activity"/>
    <property type="evidence" value="ECO:0007669"/>
    <property type="project" value="TreeGrafter"/>
</dbReference>
<keyword evidence="1" id="KW-0479">Metal-binding</keyword>
<dbReference type="AlphaFoldDB" id="A0A3S2VCA6"/>
<dbReference type="GO" id="GO:0009245">
    <property type="term" value="P:lipid A biosynthetic process"/>
    <property type="evidence" value="ECO:0007669"/>
    <property type="project" value="TreeGrafter"/>
</dbReference>
<evidence type="ECO:0000313" key="4">
    <source>
        <dbReference type="EMBL" id="RVU21094.1"/>
    </source>
</evidence>
<dbReference type="RefSeq" id="WP_127727314.1">
    <property type="nucleotide sequence ID" value="NZ_SACP01000002.1"/>
</dbReference>